<proteinExistence type="predicted"/>
<dbReference type="PROSITE" id="PS00135">
    <property type="entry name" value="TRYPSIN_SER"/>
    <property type="match status" value="1"/>
</dbReference>
<reference evidence="11" key="2">
    <citation type="submission" date="2022-10" db="EMBL/GenBank/DDBJ databases">
        <authorList>
            <consortium name="ENA_rothamsted_submissions"/>
            <consortium name="culmorum"/>
            <person name="King R."/>
        </authorList>
    </citation>
    <scope>NUCLEOTIDE SEQUENCE</scope>
</reference>
<dbReference type="SMART" id="SM00020">
    <property type="entry name" value="Tryp_SPc"/>
    <property type="match status" value="1"/>
</dbReference>
<evidence type="ECO:0000256" key="5">
    <source>
        <dbReference type="ARBA" id="ARBA00022825"/>
    </source>
</evidence>
<evidence type="ECO:0000256" key="7">
    <source>
        <dbReference type="RuleBase" id="RU363034"/>
    </source>
</evidence>
<evidence type="ECO:0000256" key="3">
    <source>
        <dbReference type="ARBA" id="ARBA00022670"/>
    </source>
</evidence>
<evidence type="ECO:0000256" key="4">
    <source>
        <dbReference type="ARBA" id="ARBA00022801"/>
    </source>
</evidence>
<organism evidence="11 12">
    <name type="scientific">Phaedon cochleariae</name>
    <name type="common">Mustard beetle</name>
    <dbReference type="NCBI Taxonomy" id="80249"/>
    <lineage>
        <taxon>Eukaryota</taxon>
        <taxon>Metazoa</taxon>
        <taxon>Ecdysozoa</taxon>
        <taxon>Arthropoda</taxon>
        <taxon>Hexapoda</taxon>
        <taxon>Insecta</taxon>
        <taxon>Pterygota</taxon>
        <taxon>Neoptera</taxon>
        <taxon>Endopterygota</taxon>
        <taxon>Coleoptera</taxon>
        <taxon>Polyphaga</taxon>
        <taxon>Cucujiformia</taxon>
        <taxon>Chrysomeloidea</taxon>
        <taxon>Chrysomelidae</taxon>
        <taxon>Chrysomelinae</taxon>
        <taxon>Chrysomelini</taxon>
        <taxon>Phaedon</taxon>
    </lineage>
</organism>
<evidence type="ECO:0000256" key="1">
    <source>
        <dbReference type="ARBA" id="ARBA00004239"/>
    </source>
</evidence>
<keyword evidence="8" id="KW-1133">Transmembrane helix</keyword>
<dbReference type="SUPFAM" id="SSF50494">
    <property type="entry name" value="Trypsin-like serine proteases"/>
    <property type="match status" value="1"/>
</dbReference>
<keyword evidence="6" id="KW-1015">Disulfide bond</keyword>
<dbReference type="AlphaFoldDB" id="A0A9P0DIT0"/>
<feature type="transmembrane region" description="Helical" evidence="8">
    <location>
        <begin position="284"/>
        <end position="304"/>
    </location>
</feature>
<dbReference type="InterPro" id="IPR033116">
    <property type="entry name" value="TRYPSIN_SER"/>
</dbReference>
<keyword evidence="9" id="KW-0732">Signal</keyword>
<dbReference type="Pfam" id="PF00089">
    <property type="entry name" value="Trypsin"/>
    <property type="match status" value="1"/>
</dbReference>
<feature type="domain" description="Peptidase S1" evidence="10">
    <location>
        <begin position="45"/>
        <end position="278"/>
    </location>
</feature>
<keyword evidence="2" id="KW-0964">Secreted</keyword>
<keyword evidence="4 7" id="KW-0378">Hydrolase</keyword>
<dbReference type="PROSITE" id="PS00134">
    <property type="entry name" value="TRYPSIN_HIS"/>
    <property type="match status" value="1"/>
</dbReference>
<dbReference type="InterPro" id="IPR009003">
    <property type="entry name" value="Peptidase_S1_PA"/>
</dbReference>
<name>A0A9P0DIT0_PHACE</name>
<evidence type="ECO:0000256" key="8">
    <source>
        <dbReference type="SAM" id="Phobius"/>
    </source>
</evidence>
<dbReference type="InterPro" id="IPR018114">
    <property type="entry name" value="TRYPSIN_HIS"/>
</dbReference>
<reference evidence="11" key="1">
    <citation type="submission" date="2022-01" db="EMBL/GenBank/DDBJ databases">
        <authorList>
            <person name="King R."/>
        </authorList>
    </citation>
    <scope>NUCLEOTIDE SEQUENCE</scope>
</reference>
<feature type="chain" id="PRO_5040390047" description="Peptidase S1 domain-containing protein" evidence="9">
    <location>
        <begin position="24"/>
        <end position="311"/>
    </location>
</feature>
<keyword evidence="12" id="KW-1185">Reference proteome</keyword>
<dbReference type="InterPro" id="IPR001254">
    <property type="entry name" value="Trypsin_dom"/>
</dbReference>
<dbReference type="PANTHER" id="PTHR24264">
    <property type="entry name" value="TRYPSIN-RELATED"/>
    <property type="match status" value="1"/>
</dbReference>
<keyword evidence="3 7" id="KW-0645">Protease</keyword>
<accession>A0A9P0DIT0</accession>
<dbReference type="PANTHER" id="PTHR24264:SF65">
    <property type="entry name" value="SRCR DOMAIN-CONTAINING PROTEIN"/>
    <property type="match status" value="1"/>
</dbReference>
<protein>
    <recommendedName>
        <fullName evidence="10">Peptidase S1 domain-containing protein</fullName>
    </recommendedName>
</protein>
<dbReference type="FunFam" id="2.40.10.10:FF:000068">
    <property type="entry name" value="transmembrane protease serine 2"/>
    <property type="match status" value="1"/>
</dbReference>
<keyword evidence="5 7" id="KW-0720">Serine protease</keyword>
<evidence type="ECO:0000256" key="6">
    <source>
        <dbReference type="ARBA" id="ARBA00023157"/>
    </source>
</evidence>
<evidence type="ECO:0000259" key="10">
    <source>
        <dbReference type="PROSITE" id="PS50240"/>
    </source>
</evidence>
<dbReference type="GO" id="GO:0004252">
    <property type="term" value="F:serine-type endopeptidase activity"/>
    <property type="evidence" value="ECO:0007669"/>
    <property type="project" value="InterPro"/>
</dbReference>
<dbReference type="Gene3D" id="2.40.10.10">
    <property type="entry name" value="Trypsin-like serine proteases"/>
    <property type="match status" value="1"/>
</dbReference>
<dbReference type="OrthoDB" id="5565075at2759"/>
<evidence type="ECO:0000313" key="11">
    <source>
        <dbReference type="EMBL" id="CAH1159806.1"/>
    </source>
</evidence>
<dbReference type="Proteomes" id="UP001153737">
    <property type="component" value="Chromosome 3"/>
</dbReference>
<evidence type="ECO:0000256" key="2">
    <source>
        <dbReference type="ARBA" id="ARBA00022525"/>
    </source>
</evidence>
<dbReference type="InterPro" id="IPR050127">
    <property type="entry name" value="Serine_Proteases_S1"/>
</dbReference>
<dbReference type="EMBL" id="OU896709">
    <property type="protein sequence ID" value="CAH1159806.1"/>
    <property type="molecule type" value="Genomic_DNA"/>
</dbReference>
<dbReference type="CDD" id="cd00190">
    <property type="entry name" value="Tryp_SPc"/>
    <property type="match status" value="1"/>
</dbReference>
<evidence type="ECO:0000313" key="12">
    <source>
        <dbReference type="Proteomes" id="UP001153737"/>
    </source>
</evidence>
<comment type="subcellular location">
    <subcellularLocation>
        <location evidence="1">Secreted</location>
        <location evidence="1">Extracellular space</location>
    </subcellularLocation>
</comment>
<gene>
    <name evidence="11" type="ORF">PHAECO_LOCUS7732</name>
</gene>
<dbReference type="GO" id="GO:0005615">
    <property type="term" value="C:extracellular space"/>
    <property type="evidence" value="ECO:0007669"/>
    <property type="project" value="TreeGrafter"/>
</dbReference>
<dbReference type="InterPro" id="IPR001314">
    <property type="entry name" value="Peptidase_S1A"/>
</dbReference>
<dbReference type="GO" id="GO:0006508">
    <property type="term" value="P:proteolysis"/>
    <property type="evidence" value="ECO:0007669"/>
    <property type="project" value="UniProtKB-KW"/>
</dbReference>
<feature type="signal peptide" evidence="9">
    <location>
        <begin position="1"/>
        <end position="23"/>
    </location>
</feature>
<dbReference type="PRINTS" id="PR00722">
    <property type="entry name" value="CHYMOTRYPSIN"/>
</dbReference>
<keyword evidence="8" id="KW-0472">Membrane</keyword>
<evidence type="ECO:0000256" key="9">
    <source>
        <dbReference type="SAM" id="SignalP"/>
    </source>
</evidence>
<dbReference type="InterPro" id="IPR043504">
    <property type="entry name" value="Peptidase_S1_PA_chymotrypsin"/>
</dbReference>
<dbReference type="PROSITE" id="PS50240">
    <property type="entry name" value="TRYPSIN_DOM"/>
    <property type="match status" value="1"/>
</dbReference>
<dbReference type="FunFam" id="2.40.10.10:FF:000036">
    <property type="entry name" value="Trypsin beta"/>
    <property type="match status" value="1"/>
</dbReference>
<keyword evidence="8" id="KW-0812">Transmembrane</keyword>
<sequence length="311" mass="33989">MKILFVICAFVLLEAELQEIGLGDNVPIEFFLNLSPKLIRIKPSMIGGADLSPHPYPFMAFLVIYEIDGEGRCGGTLINPRWILTAAHCVGSNPRYIDIYLGVHKFTNMKSKSIQRFRSTSYVKHAEYNERSLVNDIALVRLPRSAILNEYVNVVPIPVETNTYSGENGSILGWGITDEGAVSETLNSVTVEVISNEACIKKMKQSMIYQEIIQSHVCASGGEGPANGSCLGDSGGPLLVNGIQIGVVSWGHCCCSLGLPSVFTRMNQYNGWIAENVYSDPTSITNTLLGITIGIASFALLFMFRSNKLVE</sequence>